<feature type="signal peptide" evidence="1">
    <location>
        <begin position="1"/>
        <end position="19"/>
    </location>
</feature>
<dbReference type="STRING" id="1442371.A0A0D2HKB5"/>
<keyword evidence="4" id="KW-1185">Reference proteome</keyword>
<evidence type="ECO:0000313" key="3">
    <source>
        <dbReference type="EMBL" id="KIY02326.1"/>
    </source>
</evidence>
<reference evidence="3 4" key="1">
    <citation type="submission" date="2015-01" db="EMBL/GenBank/DDBJ databases">
        <title>The Genome Sequence of Fonsecaea multimorphosa CBS 102226.</title>
        <authorList>
            <consortium name="The Broad Institute Genomics Platform"/>
            <person name="Cuomo C."/>
            <person name="de Hoog S."/>
            <person name="Gorbushina A."/>
            <person name="Stielow B."/>
            <person name="Teixiera M."/>
            <person name="Abouelleil A."/>
            <person name="Chapman S.B."/>
            <person name="Priest M."/>
            <person name="Young S.K."/>
            <person name="Wortman J."/>
            <person name="Nusbaum C."/>
            <person name="Birren B."/>
        </authorList>
    </citation>
    <scope>NUCLEOTIDE SEQUENCE [LARGE SCALE GENOMIC DNA]</scope>
    <source>
        <strain evidence="3 4">CBS 102226</strain>
    </source>
</reference>
<evidence type="ECO:0000313" key="4">
    <source>
        <dbReference type="Proteomes" id="UP000053411"/>
    </source>
</evidence>
<dbReference type="GeneID" id="27708210"/>
<organism evidence="3 4">
    <name type="scientific">Fonsecaea multimorphosa CBS 102226</name>
    <dbReference type="NCBI Taxonomy" id="1442371"/>
    <lineage>
        <taxon>Eukaryota</taxon>
        <taxon>Fungi</taxon>
        <taxon>Dikarya</taxon>
        <taxon>Ascomycota</taxon>
        <taxon>Pezizomycotina</taxon>
        <taxon>Eurotiomycetes</taxon>
        <taxon>Chaetothyriomycetidae</taxon>
        <taxon>Chaetothyriales</taxon>
        <taxon>Herpotrichiellaceae</taxon>
        <taxon>Fonsecaea</taxon>
    </lineage>
</organism>
<protein>
    <recommendedName>
        <fullName evidence="2">NTF2-like domain-containing protein</fullName>
    </recommendedName>
</protein>
<dbReference type="InterPro" id="IPR058645">
    <property type="entry name" value="NTF2-like_dom_7"/>
</dbReference>
<dbReference type="RefSeq" id="XP_016636448.1">
    <property type="nucleotide sequence ID" value="XM_016772978.1"/>
</dbReference>
<name>A0A0D2HKB5_9EURO</name>
<dbReference type="AlphaFoldDB" id="A0A0D2HKB5"/>
<dbReference type="EMBL" id="KN848064">
    <property type="protein sequence ID" value="KIY02326.1"/>
    <property type="molecule type" value="Genomic_DNA"/>
</dbReference>
<dbReference type="VEuPathDB" id="FungiDB:Z520_02464"/>
<keyword evidence="1" id="KW-0732">Signal</keyword>
<evidence type="ECO:0000256" key="1">
    <source>
        <dbReference type="SAM" id="SignalP"/>
    </source>
</evidence>
<sequence>MQYLSVALPLAALASGVLANPVHGPACVNDACLAAVTGRGALGDAALRASHCSSFLATTVTPIVTATVTVTGDAHDNWKRATVALCPNEVPNYASACNEAAYTSACSCFGYTDVKTTTVAPTTTTKTIWVKPTGGSGSSCTVATSTLTSTVTGTTTVVSGSTCPAATATTVTSTKVVPTYSSCPAAATATTVTVVGGSTCPAGTTTTVTTAGPATATTVTVAGPATATTVTVTTGGPATATTVTVTASGPSDTPSSCVVTDALATTLVNNFMILLEYTSYNGTQGPPGRGYQQNVSDATLASDFSDVSDSINFMAGFPLGSVTFPTKEAFDIGQGTQQPEVAVTALNIWHDCNSITWRWRITSTAYPVNGMNYMIIDSDGKIQKNYAEFDNGAWLQSFGRQCAINPVSVNPTVALRARALGVGM</sequence>
<feature type="chain" id="PRO_5002254758" description="NTF2-like domain-containing protein" evidence="1">
    <location>
        <begin position="20"/>
        <end position="424"/>
    </location>
</feature>
<dbReference type="Pfam" id="PF26534">
    <property type="entry name" value="NTF2_7"/>
    <property type="match status" value="1"/>
</dbReference>
<gene>
    <name evidence="3" type="ORF">Z520_02464</name>
</gene>
<dbReference type="OrthoDB" id="5596743at2759"/>
<proteinExistence type="predicted"/>
<accession>A0A0D2HKB5</accession>
<dbReference type="Proteomes" id="UP000053411">
    <property type="component" value="Unassembled WGS sequence"/>
</dbReference>
<evidence type="ECO:0000259" key="2">
    <source>
        <dbReference type="Pfam" id="PF26534"/>
    </source>
</evidence>
<feature type="domain" description="NTF2-like" evidence="2">
    <location>
        <begin position="258"/>
        <end position="400"/>
    </location>
</feature>